<dbReference type="Gene3D" id="1.20.1440.60">
    <property type="entry name" value="23S rRNA-intervening sequence"/>
    <property type="match status" value="1"/>
</dbReference>
<reference evidence="1 2" key="1">
    <citation type="submission" date="2019-07" db="EMBL/GenBank/DDBJ databases">
        <title>Genomic Encyclopedia of Archaeal and Bacterial Type Strains, Phase II (KMG-II): from individual species to whole genera.</title>
        <authorList>
            <person name="Goeker M."/>
        </authorList>
    </citation>
    <scope>NUCLEOTIDE SEQUENCE [LARGE SCALE GENOMIC DNA]</scope>
    <source>
        <strain evidence="1 2">DSM 18850</strain>
    </source>
</reference>
<dbReference type="AlphaFoldDB" id="A0A5S5DG51"/>
<gene>
    <name evidence="1" type="ORF">BC792_11163</name>
</gene>
<organism evidence="1 2">
    <name type="scientific">Sphingobacterium allocomposti</name>
    <dbReference type="NCBI Taxonomy" id="415956"/>
    <lineage>
        <taxon>Bacteria</taxon>
        <taxon>Pseudomonadati</taxon>
        <taxon>Bacteroidota</taxon>
        <taxon>Sphingobacteriia</taxon>
        <taxon>Sphingobacteriales</taxon>
        <taxon>Sphingobacteriaceae</taxon>
        <taxon>Sphingobacterium</taxon>
    </lineage>
</organism>
<keyword evidence="2" id="KW-1185">Reference proteome</keyword>
<dbReference type="InterPro" id="IPR036583">
    <property type="entry name" value="23S_rRNA_IVS_sf"/>
</dbReference>
<comment type="caution">
    <text evidence="1">The sequence shown here is derived from an EMBL/GenBank/DDBJ whole genome shotgun (WGS) entry which is preliminary data.</text>
</comment>
<proteinExistence type="predicted"/>
<name>A0A5S5DG51_9SPHI</name>
<dbReference type="SUPFAM" id="SSF158446">
    <property type="entry name" value="IVS-encoded protein-like"/>
    <property type="match status" value="1"/>
</dbReference>
<dbReference type="Proteomes" id="UP000325105">
    <property type="component" value="Unassembled WGS sequence"/>
</dbReference>
<sequence>MGSHKELKVWEESMDLVVSVYEALSSFPKRKCMD</sequence>
<evidence type="ECO:0000313" key="2">
    <source>
        <dbReference type="Proteomes" id="UP000325105"/>
    </source>
</evidence>
<accession>A0A5S5DG51</accession>
<evidence type="ECO:0000313" key="1">
    <source>
        <dbReference type="EMBL" id="TYP94655.1"/>
    </source>
</evidence>
<dbReference type="EMBL" id="VNHX01000011">
    <property type="protein sequence ID" value="TYP94655.1"/>
    <property type="molecule type" value="Genomic_DNA"/>
</dbReference>
<protein>
    <submittedName>
        <fullName evidence="1">23S rRNA-intervening sequence protein</fullName>
    </submittedName>
</protein>